<evidence type="ECO:0000313" key="3">
    <source>
        <dbReference type="Proteomes" id="UP000294003"/>
    </source>
</evidence>
<reference evidence="2 3" key="1">
    <citation type="submission" date="2018-06" db="EMBL/GenBank/DDBJ databases">
        <title>Complete Genomes of Monosporascus.</title>
        <authorList>
            <person name="Robinson A.J."/>
            <person name="Natvig D.O."/>
        </authorList>
    </citation>
    <scope>NUCLEOTIDE SEQUENCE [LARGE SCALE GENOMIC DNA]</scope>
    <source>
        <strain evidence="2 3">CBS 609.92</strain>
    </source>
</reference>
<gene>
    <name evidence="2" type="ORF">DL762_005718</name>
</gene>
<sequence length="153" mass="16343">MHARRGAMYLLLATCLAAAQQVSAGGGVALDFHMEGLLLPRQSSSSPSSFNLQAFTGALGGFPAPAISQSPDPERPFEVDGDTFTDYQSAVNRACDNQKNECARAANANKDAVDFAVSDCDRQNNECRDAGNGAVFTRFPTSSDAEFDFFCDE</sequence>
<organism evidence="2 3">
    <name type="scientific">Monosporascus cannonballus</name>
    <dbReference type="NCBI Taxonomy" id="155416"/>
    <lineage>
        <taxon>Eukaryota</taxon>
        <taxon>Fungi</taxon>
        <taxon>Dikarya</taxon>
        <taxon>Ascomycota</taxon>
        <taxon>Pezizomycotina</taxon>
        <taxon>Sordariomycetes</taxon>
        <taxon>Xylariomycetidae</taxon>
        <taxon>Xylariales</taxon>
        <taxon>Xylariales incertae sedis</taxon>
        <taxon>Monosporascus</taxon>
    </lineage>
</organism>
<comment type="caution">
    <text evidence="2">The sequence shown here is derived from an EMBL/GenBank/DDBJ whole genome shotgun (WGS) entry which is preliminary data.</text>
</comment>
<keyword evidence="3" id="KW-1185">Reference proteome</keyword>
<dbReference type="Proteomes" id="UP000294003">
    <property type="component" value="Unassembled WGS sequence"/>
</dbReference>
<feature type="signal peptide" evidence="1">
    <location>
        <begin position="1"/>
        <end position="24"/>
    </location>
</feature>
<evidence type="ECO:0000313" key="2">
    <source>
        <dbReference type="EMBL" id="RYO84317.1"/>
    </source>
</evidence>
<evidence type="ECO:0000256" key="1">
    <source>
        <dbReference type="SAM" id="SignalP"/>
    </source>
</evidence>
<protein>
    <submittedName>
        <fullName evidence="2">Uncharacterized protein</fullName>
    </submittedName>
</protein>
<name>A0ABY0H421_9PEZI</name>
<feature type="chain" id="PRO_5045620584" evidence="1">
    <location>
        <begin position="25"/>
        <end position="153"/>
    </location>
</feature>
<keyword evidence="1" id="KW-0732">Signal</keyword>
<accession>A0ABY0H421</accession>
<proteinExistence type="predicted"/>
<dbReference type="EMBL" id="QJNS01000165">
    <property type="protein sequence ID" value="RYO84317.1"/>
    <property type="molecule type" value="Genomic_DNA"/>
</dbReference>